<gene>
    <name evidence="2" type="ORF">T11_2452</name>
</gene>
<feature type="compositionally biased region" description="Polar residues" evidence="1">
    <location>
        <begin position="1"/>
        <end position="16"/>
    </location>
</feature>
<dbReference type="EMBL" id="JYDP01000222">
    <property type="protein sequence ID" value="KRZ02627.1"/>
    <property type="molecule type" value="Genomic_DNA"/>
</dbReference>
<protein>
    <submittedName>
        <fullName evidence="2">Uncharacterized protein</fullName>
    </submittedName>
</protein>
<accession>A0A0V1GXC1</accession>
<evidence type="ECO:0000256" key="1">
    <source>
        <dbReference type="SAM" id="MobiDB-lite"/>
    </source>
</evidence>
<proteinExistence type="predicted"/>
<keyword evidence="3" id="KW-1185">Reference proteome</keyword>
<feature type="region of interest" description="Disordered" evidence="1">
    <location>
        <begin position="1"/>
        <end position="21"/>
    </location>
</feature>
<name>A0A0V1GXC1_9BILA</name>
<evidence type="ECO:0000313" key="3">
    <source>
        <dbReference type="Proteomes" id="UP000055024"/>
    </source>
</evidence>
<organism evidence="2 3">
    <name type="scientific">Trichinella zimbabwensis</name>
    <dbReference type="NCBI Taxonomy" id="268475"/>
    <lineage>
        <taxon>Eukaryota</taxon>
        <taxon>Metazoa</taxon>
        <taxon>Ecdysozoa</taxon>
        <taxon>Nematoda</taxon>
        <taxon>Enoplea</taxon>
        <taxon>Dorylaimia</taxon>
        <taxon>Trichinellida</taxon>
        <taxon>Trichinellidae</taxon>
        <taxon>Trichinella</taxon>
    </lineage>
</organism>
<reference evidence="2 3" key="1">
    <citation type="submission" date="2015-01" db="EMBL/GenBank/DDBJ databases">
        <title>Evolution of Trichinella species and genotypes.</title>
        <authorList>
            <person name="Korhonen P.K."/>
            <person name="Edoardo P."/>
            <person name="Giuseppe L.R."/>
            <person name="Gasser R.B."/>
        </authorList>
    </citation>
    <scope>NUCLEOTIDE SEQUENCE [LARGE SCALE GENOMIC DNA]</scope>
    <source>
        <strain evidence="2">ISS1029</strain>
    </source>
</reference>
<sequence length="83" mass="9298">MECSGSEPTILSYATDTDNHGELTTRRVELDPNDRSAIISGSTADTVDDQVYDLEFQNRHRSLLLYLPQPRQISCSVLSLNRA</sequence>
<evidence type="ECO:0000313" key="2">
    <source>
        <dbReference type="EMBL" id="KRZ02627.1"/>
    </source>
</evidence>
<comment type="caution">
    <text evidence="2">The sequence shown here is derived from an EMBL/GenBank/DDBJ whole genome shotgun (WGS) entry which is preliminary data.</text>
</comment>
<dbReference type="Proteomes" id="UP000055024">
    <property type="component" value="Unassembled WGS sequence"/>
</dbReference>
<dbReference type="AlphaFoldDB" id="A0A0V1GXC1"/>
<dbReference type="OrthoDB" id="10572297at2759"/>